<evidence type="ECO:0000256" key="5">
    <source>
        <dbReference type="ARBA" id="ARBA00023136"/>
    </source>
</evidence>
<protein>
    <submittedName>
        <fullName evidence="8">MIP family channel protein</fullName>
    </submittedName>
</protein>
<dbReference type="AlphaFoldDB" id="A0A4P7W1H5"/>
<keyword evidence="9" id="KW-1185">Reference proteome</keyword>
<keyword evidence="2 6" id="KW-0813">Transport</keyword>
<sequence length="237" mass="24505">MKKYLAEMIGTFVLVLMGCGSAIFAGIGVGTTGYGVTTLGVAMAFGLSVVAMAYTIGNISGCHINPAITLGVWSSGRMSGREAGGYMLFQCIGAILASFVLWILVHTGNQAGIEAVFNDTTTTGANSFMPGNIVPAFIAEMVFTFIFVLVVLGSTDQKKGAGNFAGLAIGLTLVLVHIACIPITGTSVNPARSLGPAIFAAIEGNAQPIAQLWLFIVAPFIGAIISSYVWKLIGSKD</sequence>
<keyword evidence="4 7" id="KW-1133">Transmembrane helix</keyword>
<dbReference type="NCBIfam" id="TIGR00861">
    <property type="entry name" value="MIP"/>
    <property type="match status" value="1"/>
</dbReference>
<dbReference type="RefSeq" id="WP_123615708.1">
    <property type="nucleotide sequence ID" value="NZ_CBFGAE010000025.1"/>
</dbReference>
<dbReference type="Gene3D" id="1.20.1080.10">
    <property type="entry name" value="Glycerol uptake facilitator protein"/>
    <property type="match status" value="1"/>
</dbReference>
<feature type="transmembrane region" description="Helical" evidence="7">
    <location>
        <begin position="212"/>
        <end position="233"/>
    </location>
</feature>
<dbReference type="InterPro" id="IPR034294">
    <property type="entry name" value="Aquaporin_transptr"/>
</dbReference>
<dbReference type="InterPro" id="IPR000425">
    <property type="entry name" value="MIP"/>
</dbReference>
<accession>A0A4P7W1H5</accession>
<feature type="transmembrane region" description="Helical" evidence="7">
    <location>
        <begin position="164"/>
        <end position="184"/>
    </location>
</feature>
<evidence type="ECO:0000313" key="9">
    <source>
        <dbReference type="Proteomes" id="UP000297149"/>
    </source>
</evidence>
<evidence type="ECO:0000256" key="2">
    <source>
        <dbReference type="ARBA" id="ARBA00022448"/>
    </source>
</evidence>
<dbReference type="PRINTS" id="PR00783">
    <property type="entry name" value="MINTRINSICP"/>
</dbReference>
<dbReference type="GO" id="GO:0016020">
    <property type="term" value="C:membrane"/>
    <property type="evidence" value="ECO:0007669"/>
    <property type="project" value="UniProtKB-SubCell"/>
</dbReference>
<feature type="transmembrane region" description="Helical" evidence="7">
    <location>
        <begin position="133"/>
        <end position="152"/>
    </location>
</feature>
<dbReference type="Pfam" id="PF00230">
    <property type="entry name" value="MIP"/>
    <property type="match status" value="1"/>
</dbReference>
<evidence type="ECO:0000256" key="6">
    <source>
        <dbReference type="RuleBase" id="RU000477"/>
    </source>
</evidence>
<gene>
    <name evidence="8" type="ORF">E7747_02500</name>
</gene>
<evidence type="ECO:0000256" key="7">
    <source>
        <dbReference type="SAM" id="Phobius"/>
    </source>
</evidence>
<feature type="transmembrane region" description="Helical" evidence="7">
    <location>
        <begin position="86"/>
        <end position="105"/>
    </location>
</feature>
<dbReference type="Proteomes" id="UP000297149">
    <property type="component" value="Chromosome"/>
</dbReference>
<dbReference type="EMBL" id="CP039396">
    <property type="protein sequence ID" value="QCD41275.1"/>
    <property type="molecule type" value="Genomic_DNA"/>
</dbReference>
<keyword evidence="5 7" id="KW-0472">Membrane</keyword>
<dbReference type="GO" id="GO:0015267">
    <property type="term" value="F:channel activity"/>
    <property type="evidence" value="ECO:0007669"/>
    <property type="project" value="InterPro"/>
</dbReference>
<dbReference type="InterPro" id="IPR022357">
    <property type="entry name" value="MIP_CS"/>
</dbReference>
<dbReference type="SUPFAM" id="SSF81338">
    <property type="entry name" value="Aquaporin-like"/>
    <property type="match status" value="1"/>
</dbReference>
<dbReference type="PANTHER" id="PTHR45724">
    <property type="entry name" value="AQUAPORIN NIP2-1"/>
    <property type="match status" value="1"/>
</dbReference>
<dbReference type="InterPro" id="IPR023271">
    <property type="entry name" value="Aquaporin-like"/>
</dbReference>
<dbReference type="PROSITE" id="PS00221">
    <property type="entry name" value="MIP"/>
    <property type="match status" value="1"/>
</dbReference>
<feature type="transmembrane region" description="Helical" evidence="7">
    <location>
        <begin position="36"/>
        <end position="56"/>
    </location>
</feature>
<comment type="similarity">
    <text evidence="6">Belongs to the MIP/aquaporin (TC 1.A.8) family.</text>
</comment>
<organism evidence="8 9">
    <name type="scientific">Duncaniella dubosii</name>
    <dbReference type="NCBI Taxonomy" id="2518971"/>
    <lineage>
        <taxon>Bacteria</taxon>
        <taxon>Pseudomonadati</taxon>
        <taxon>Bacteroidota</taxon>
        <taxon>Bacteroidia</taxon>
        <taxon>Bacteroidales</taxon>
        <taxon>Muribaculaceae</taxon>
        <taxon>Duncaniella</taxon>
    </lineage>
</organism>
<dbReference type="KEGG" id="ddb:E7747_02500"/>
<dbReference type="PROSITE" id="PS51257">
    <property type="entry name" value="PROKAR_LIPOPROTEIN"/>
    <property type="match status" value="1"/>
</dbReference>
<evidence type="ECO:0000313" key="8">
    <source>
        <dbReference type="EMBL" id="QCD41275.1"/>
    </source>
</evidence>
<reference evidence="9" key="1">
    <citation type="submission" date="2019-02" db="EMBL/GenBank/DDBJ databases">
        <title>Isolation and identification of novel species under the genus Muribaculum.</title>
        <authorList>
            <person name="Miyake S."/>
            <person name="Ding Y."/>
            <person name="Low A."/>
            <person name="Soh M."/>
            <person name="Seedorf H."/>
        </authorList>
    </citation>
    <scope>NUCLEOTIDE SEQUENCE [LARGE SCALE GENOMIC DNA]</scope>
    <source>
        <strain evidence="9">H5</strain>
    </source>
</reference>
<keyword evidence="3 6" id="KW-0812">Transmembrane</keyword>
<dbReference type="PANTHER" id="PTHR45724:SF13">
    <property type="entry name" value="AQUAPORIN NIP1-1-RELATED"/>
    <property type="match status" value="1"/>
</dbReference>
<name>A0A4P7W1H5_9BACT</name>
<evidence type="ECO:0000256" key="4">
    <source>
        <dbReference type="ARBA" id="ARBA00022989"/>
    </source>
</evidence>
<evidence type="ECO:0000256" key="1">
    <source>
        <dbReference type="ARBA" id="ARBA00004141"/>
    </source>
</evidence>
<proteinExistence type="inferred from homology"/>
<evidence type="ECO:0000256" key="3">
    <source>
        <dbReference type="ARBA" id="ARBA00022692"/>
    </source>
</evidence>
<comment type="subcellular location">
    <subcellularLocation>
        <location evidence="1">Membrane</location>
        <topology evidence="1">Multi-pass membrane protein</topology>
    </subcellularLocation>
</comment>
<feature type="transmembrane region" description="Helical" evidence="7">
    <location>
        <begin position="12"/>
        <end position="30"/>
    </location>
</feature>